<name>A0A098LYB1_9SAUR</name>
<comment type="subcellular location">
    <subcellularLocation>
        <location evidence="1">Secreted</location>
    </subcellularLocation>
</comment>
<dbReference type="CDD" id="cd00206">
    <property type="entry name" value="TFP_snake_toxin"/>
    <property type="match status" value="1"/>
</dbReference>
<dbReference type="InterPro" id="IPR018354">
    <property type="entry name" value="Snake_toxin_con_site"/>
</dbReference>
<dbReference type="PROSITE" id="PS00272">
    <property type="entry name" value="SNAKE_TOXIN"/>
    <property type="match status" value="1"/>
</dbReference>
<feature type="chain" id="PRO_5001937648" evidence="5">
    <location>
        <begin position="22"/>
        <end position="86"/>
    </location>
</feature>
<dbReference type="Pfam" id="PF21947">
    <property type="entry name" value="Toxin_cobra-type"/>
    <property type="match status" value="1"/>
</dbReference>
<organism evidence="6">
    <name type="scientific">Opheodrys aestivus</name>
    <dbReference type="NCBI Taxonomy" id="186591"/>
    <lineage>
        <taxon>Eukaryota</taxon>
        <taxon>Metazoa</taxon>
        <taxon>Chordata</taxon>
        <taxon>Craniata</taxon>
        <taxon>Vertebrata</taxon>
        <taxon>Euteleostomi</taxon>
        <taxon>Lepidosauria</taxon>
        <taxon>Squamata</taxon>
        <taxon>Bifurcata</taxon>
        <taxon>Unidentata</taxon>
        <taxon>Episquamata</taxon>
        <taxon>Toxicofera</taxon>
        <taxon>Serpentes</taxon>
        <taxon>Colubroidea</taxon>
        <taxon>Colubridae</taxon>
        <taxon>Colubrinae</taxon>
        <taxon>Opheodrys</taxon>
    </lineage>
</organism>
<keyword evidence="2" id="KW-0964">Secreted</keyword>
<evidence type="ECO:0000256" key="5">
    <source>
        <dbReference type="SAM" id="SignalP"/>
    </source>
</evidence>
<dbReference type="Gene3D" id="2.10.60.10">
    <property type="entry name" value="CD59"/>
    <property type="match status" value="1"/>
</dbReference>
<dbReference type="AlphaFoldDB" id="A0A098LYB1"/>
<sequence length="86" mass="9186">MKTLLLSLVVVAFMFLEPGDAVTCHSCNGTICLGSEQCADTQTTCFKKTVNGDFLGFKTVRGCADSCPTPGTNEIITCCGYDHCNH</sequence>
<evidence type="ECO:0000256" key="2">
    <source>
        <dbReference type="ARBA" id="ARBA00022525"/>
    </source>
</evidence>
<dbReference type="GO" id="GO:0090729">
    <property type="term" value="F:toxin activity"/>
    <property type="evidence" value="ECO:0007669"/>
    <property type="project" value="InterPro"/>
</dbReference>
<reference evidence="6" key="1">
    <citation type="journal article" date="2014" name="Toxicon">
        <title>Testing the Toxicofera: comparative transcriptomics casts doubt on the single, early evolution of the reptile venom system.</title>
        <authorList>
            <person name="Hargreaves A.D."/>
            <person name="Swain M.T."/>
            <person name="Logan D.W."/>
            <person name="Mulley J.F."/>
        </authorList>
    </citation>
    <scope>NUCLEOTIDE SEQUENCE</scope>
    <source>
        <tissue evidence="6">Salivary gland</tissue>
    </source>
</reference>
<dbReference type="GO" id="GO:0005576">
    <property type="term" value="C:extracellular region"/>
    <property type="evidence" value="ECO:0007669"/>
    <property type="project" value="UniProtKB-SubCell"/>
</dbReference>
<accession>A0A098LYB1</accession>
<evidence type="ECO:0000256" key="3">
    <source>
        <dbReference type="ARBA" id="ARBA00023157"/>
    </source>
</evidence>
<protein>
    <submittedName>
        <fullName evidence="6">3Ftx</fullName>
    </submittedName>
</protein>
<proteinExistence type="evidence at transcript level"/>
<feature type="signal peptide" evidence="5">
    <location>
        <begin position="1"/>
        <end position="21"/>
    </location>
</feature>
<dbReference type="SUPFAM" id="SSF57302">
    <property type="entry name" value="Snake toxin-like"/>
    <property type="match status" value="1"/>
</dbReference>
<dbReference type="EMBL" id="GBIA01000039">
    <property type="protein sequence ID" value="JAC94954.1"/>
    <property type="molecule type" value="mRNA"/>
</dbReference>
<evidence type="ECO:0000256" key="1">
    <source>
        <dbReference type="ARBA" id="ARBA00004613"/>
    </source>
</evidence>
<dbReference type="InterPro" id="IPR003571">
    <property type="entry name" value="Snake_3FTx"/>
</dbReference>
<evidence type="ECO:0000256" key="4">
    <source>
        <dbReference type="ARBA" id="ARBA00061568"/>
    </source>
</evidence>
<keyword evidence="3" id="KW-1015">Disulfide bond</keyword>
<dbReference type="InterPro" id="IPR054131">
    <property type="entry name" value="Toxin_cobra-type"/>
</dbReference>
<comment type="similarity">
    <text evidence="4">Belongs to the three-finger toxin family. Ancestral subfamily. Boigatoxin sub-subfamily.</text>
</comment>
<dbReference type="InterPro" id="IPR045860">
    <property type="entry name" value="Snake_toxin-like_sf"/>
</dbReference>
<keyword evidence="5" id="KW-0732">Signal</keyword>
<evidence type="ECO:0000313" key="6">
    <source>
        <dbReference type="EMBL" id="JAC94954.1"/>
    </source>
</evidence>